<accession>A0A365L3I8</accession>
<gene>
    <name evidence="6" type="ORF">DP120_08375</name>
</gene>
<keyword evidence="2" id="KW-0472">Membrane</keyword>
<evidence type="ECO:0000313" key="6">
    <source>
        <dbReference type="EMBL" id="RAZ79609.1"/>
    </source>
</evidence>
<sequence>MTGKKIFPFLLAFVLVLLIPTQALAVDFEITEVQIDAQLNEDGTVDVTENFIYQFEDDFEGITRGLIEQTGTTIENFSATENDNPLKVEMDDGVYKIYRAGEDDETIQVELTYQIVGAIEKFEDGAQFYWSFVDESNESEYGDMTISVLPPAESNSTAALGYDEAYNTEMITNEGAAIFELEYVPDGENVTVRAIFEPELFSALTAQDGTIRDDLAADREQLENEAAIFAQNQQTAKNIGIPSIAIAGALLLAGILLAWRRSAQRKRKINNYPYEFFVPKESMSIPALLHFTNSIYLSPNVISAAIMELMRKGNVQQLSEDHFELISRKTDHAHEETLIGLLFNQIGDGREFTLEQVEEYAKNEDNHADYNQAIDKWNKEVSAEVKAKDFHEKHPALRWAAGVMSVLFIGLAIYTGIYEIFPWMAVSIVLAMLALGFAIGYSPITFEGHEVRRNWRKLKTAMEELPAEQWNRLTKDEKQRAYAYLLGSDQKTAERKAAVFTSAESQMDGSSFVMNPIFMTAIFVSAGTTTSASASGGVAGSGTGTGVGGGGGGSGAF</sequence>
<keyword evidence="2" id="KW-1133">Transmembrane helix</keyword>
<feature type="transmembrane region" description="Helical" evidence="2">
    <location>
        <begin position="423"/>
        <end position="446"/>
    </location>
</feature>
<protein>
    <submittedName>
        <fullName evidence="6">DUF2207 domain-containing protein</fullName>
    </submittedName>
</protein>
<evidence type="ECO:0000256" key="3">
    <source>
        <dbReference type="SAM" id="SignalP"/>
    </source>
</evidence>
<evidence type="ECO:0000256" key="2">
    <source>
        <dbReference type="SAM" id="Phobius"/>
    </source>
</evidence>
<dbReference type="AlphaFoldDB" id="A0A365L3I8"/>
<feature type="domain" description="DUF2207" evidence="4">
    <location>
        <begin position="29"/>
        <end position="196"/>
    </location>
</feature>
<feature type="signal peptide" evidence="3">
    <location>
        <begin position="1"/>
        <end position="25"/>
    </location>
</feature>
<comment type="caution">
    <text evidence="6">The sequence shown here is derived from an EMBL/GenBank/DDBJ whole genome shotgun (WGS) entry which is preliminary data.</text>
</comment>
<dbReference type="EMBL" id="QLZR01000002">
    <property type="protein sequence ID" value="RAZ79609.1"/>
    <property type="molecule type" value="Genomic_DNA"/>
</dbReference>
<feature type="chain" id="PRO_5016899607" evidence="3">
    <location>
        <begin position="26"/>
        <end position="557"/>
    </location>
</feature>
<evidence type="ECO:0000313" key="7">
    <source>
        <dbReference type="Proteomes" id="UP000251002"/>
    </source>
</evidence>
<keyword evidence="2" id="KW-0812">Transmembrane</keyword>
<evidence type="ECO:0000259" key="4">
    <source>
        <dbReference type="Pfam" id="PF09972"/>
    </source>
</evidence>
<reference evidence="6 7" key="1">
    <citation type="submission" date="2018-06" db="EMBL/GenBank/DDBJ databases">
        <title>The draft genome sequences of strains SCU63 and S1.</title>
        <authorList>
            <person name="Gan L."/>
        </authorList>
    </citation>
    <scope>NUCLEOTIDE SEQUENCE [LARGE SCALE GENOMIC DNA]</scope>
    <source>
        <strain evidence="6 7">SCU63</strain>
    </source>
</reference>
<feature type="region of interest" description="Disordered" evidence="1">
    <location>
        <begin position="534"/>
        <end position="557"/>
    </location>
</feature>
<dbReference type="InterPro" id="IPR018702">
    <property type="entry name" value="DUF2207"/>
</dbReference>
<evidence type="ECO:0000256" key="1">
    <source>
        <dbReference type="SAM" id="MobiDB-lite"/>
    </source>
</evidence>
<keyword evidence="3" id="KW-0732">Signal</keyword>
<proteinExistence type="predicted"/>
<dbReference type="RefSeq" id="WP_112223176.1">
    <property type="nucleotide sequence ID" value="NZ_CP196859.1"/>
</dbReference>
<dbReference type="Proteomes" id="UP000251002">
    <property type="component" value="Unassembled WGS sequence"/>
</dbReference>
<organism evidence="6 7">
    <name type="scientific">Planococcus halotolerans</name>
    <dbReference type="NCBI Taxonomy" id="2233542"/>
    <lineage>
        <taxon>Bacteria</taxon>
        <taxon>Bacillati</taxon>
        <taxon>Bacillota</taxon>
        <taxon>Bacilli</taxon>
        <taxon>Bacillales</taxon>
        <taxon>Caryophanaceae</taxon>
        <taxon>Planococcus</taxon>
    </lineage>
</organism>
<keyword evidence="7" id="KW-1185">Reference proteome</keyword>
<feature type="domain" description="Predicted membrane protein YciQ-like C-terminal" evidence="5">
    <location>
        <begin position="298"/>
        <end position="463"/>
    </location>
</feature>
<evidence type="ECO:0000259" key="5">
    <source>
        <dbReference type="Pfam" id="PF20990"/>
    </source>
</evidence>
<dbReference type="Pfam" id="PF09972">
    <property type="entry name" value="DUF2207"/>
    <property type="match status" value="1"/>
</dbReference>
<feature type="transmembrane region" description="Helical" evidence="2">
    <location>
        <begin position="396"/>
        <end position="417"/>
    </location>
</feature>
<dbReference type="InterPro" id="IPR048389">
    <property type="entry name" value="YciQ-like_C"/>
</dbReference>
<dbReference type="Pfam" id="PF20990">
    <property type="entry name" value="DUF2207_C"/>
    <property type="match status" value="1"/>
</dbReference>
<name>A0A365L3I8_9BACL</name>
<feature type="transmembrane region" description="Helical" evidence="2">
    <location>
        <begin position="239"/>
        <end position="259"/>
    </location>
</feature>
<feature type="compositionally biased region" description="Gly residues" evidence="1">
    <location>
        <begin position="537"/>
        <end position="557"/>
    </location>
</feature>